<comment type="caution">
    <text evidence="1">The sequence shown here is derived from an EMBL/GenBank/DDBJ whole genome shotgun (WGS) entry which is preliminary data.</text>
</comment>
<dbReference type="EMBL" id="CM037156">
    <property type="protein sequence ID" value="KAH7836353.1"/>
    <property type="molecule type" value="Genomic_DNA"/>
</dbReference>
<evidence type="ECO:0000313" key="2">
    <source>
        <dbReference type="Proteomes" id="UP000828048"/>
    </source>
</evidence>
<name>A0ACB7X6P7_9ERIC</name>
<accession>A0ACB7X6P7</accession>
<reference evidence="1 2" key="1">
    <citation type="journal article" date="2021" name="Hortic Res">
        <title>High-quality reference genome and annotation aids understanding of berry development for evergreen blueberry (Vaccinium darrowii).</title>
        <authorList>
            <person name="Yu J."/>
            <person name="Hulse-Kemp A.M."/>
            <person name="Babiker E."/>
            <person name="Staton M."/>
        </authorList>
    </citation>
    <scope>NUCLEOTIDE SEQUENCE [LARGE SCALE GENOMIC DNA]</scope>
    <source>
        <strain evidence="2">cv. NJ 8807/NJ 8810</strain>
        <tissue evidence="1">Young leaf</tissue>
    </source>
</reference>
<keyword evidence="2" id="KW-1185">Reference proteome</keyword>
<evidence type="ECO:0000313" key="1">
    <source>
        <dbReference type="EMBL" id="KAH7836353.1"/>
    </source>
</evidence>
<dbReference type="Proteomes" id="UP000828048">
    <property type="component" value="Chromosome 6"/>
</dbReference>
<proteinExistence type="predicted"/>
<sequence>MAKTNDMSIKFITKETVTPSSPTPPHLRTFNLSLLDQFSPSYYVPILFFYAPYPNTTGVSGGSDEKRTETSQRLKKSLSETLTRFYPLAGRMKTHASIVVDCNDEGAPYSVAQVINRSLTELLQQPECEELAHFIPTIPHETEEEDPSSPPPPLLHVQATFFEKCDGVVLGMSISHKVADAATMIAFAKAWANATILGSPDAVVPSFKAASLFPPRDPYPSNLPFLAQAKTVNKKDLYIARRYVFHSRKIDALRAKASSTSVERPTRVEAVSALIWKCAVEASRLRLGEPARRPSMLVWPVNIRPRLVPPLSEHSFGNLLAILAAQDDGTSETNDLSGFVRHLRKESLSMKWMINMLNEDTGEQNDSLILLLLAELSKTGSVYRKIYMHTSRCKFGFYDIDFGWGKPAWVMMGDVRETPNVALLADTSDGEGVEAWVTFAEKEDMAFFERDSELLAYASLNPSPLQQ</sequence>
<gene>
    <name evidence="1" type="ORF">Vadar_000228</name>
</gene>
<organism evidence="1 2">
    <name type="scientific">Vaccinium darrowii</name>
    <dbReference type="NCBI Taxonomy" id="229202"/>
    <lineage>
        <taxon>Eukaryota</taxon>
        <taxon>Viridiplantae</taxon>
        <taxon>Streptophyta</taxon>
        <taxon>Embryophyta</taxon>
        <taxon>Tracheophyta</taxon>
        <taxon>Spermatophyta</taxon>
        <taxon>Magnoliopsida</taxon>
        <taxon>eudicotyledons</taxon>
        <taxon>Gunneridae</taxon>
        <taxon>Pentapetalae</taxon>
        <taxon>asterids</taxon>
        <taxon>Ericales</taxon>
        <taxon>Ericaceae</taxon>
        <taxon>Vaccinioideae</taxon>
        <taxon>Vaccinieae</taxon>
        <taxon>Vaccinium</taxon>
    </lineage>
</organism>
<protein>
    <submittedName>
        <fullName evidence="1">Uncharacterized protein</fullName>
    </submittedName>
</protein>